<keyword evidence="4" id="KW-1185">Reference proteome</keyword>
<evidence type="ECO:0000313" key="4">
    <source>
        <dbReference type="Proteomes" id="UP001597097"/>
    </source>
</evidence>
<keyword evidence="2" id="KW-0732">Signal</keyword>
<evidence type="ECO:0008006" key="5">
    <source>
        <dbReference type="Google" id="ProtNLM"/>
    </source>
</evidence>
<dbReference type="Proteomes" id="UP001597097">
    <property type="component" value="Unassembled WGS sequence"/>
</dbReference>
<feature type="signal peptide" evidence="2">
    <location>
        <begin position="1"/>
        <end position="28"/>
    </location>
</feature>
<evidence type="ECO:0000256" key="1">
    <source>
        <dbReference type="SAM" id="MobiDB-lite"/>
    </source>
</evidence>
<accession>A0ABW4GEG6</accession>
<dbReference type="PROSITE" id="PS51257">
    <property type="entry name" value="PROKAR_LIPOPROTEIN"/>
    <property type="match status" value="1"/>
</dbReference>
<reference evidence="4" key="1">
    <citation type="journal article" date="2019" name="Int. J. Syst. Evol. Microbiol.">
        <title>The Global Catalogue of Microorganisms (GCM) 10K type strain sequencing project: providing services to taxonomists for standard genome sequencing and annotation.</title>
        <authorList>
            <consortium name="The Broad Institute Genomics Platform"/>
            <consortium name="The Broad Institute Genome Sequencing Center for Infectious Disease"/>
            <person name="Wu L."/>
            <person name="Ma J."/>
        </authorList>
    </citation>
    <scope>NUCLEOTIDE SEQUENCE [LARGE SCALE GENOMIC DNA]</scope>
    <source>
        <strain evidence="4">CGMCC 1.15399</strain>
    </source>
</reference>
<dbReference type="RefSeq" id="WP_219526987.1">
    <property type="nucleotide sequence ID" value="NZ_JAHKRM010000001.1"/>
</dbReference>
<feature type="chain" id="PRO_5045575979" description="Lipoprotein" evidence="2">
    <location>
        <begin position="29"/>
        <end position="169"/>
    </location>
</feature>
<evidence type="ECO:0000256" key="2">
    <source>
        <dbReference type="SAM" id="SignalP"/>
    </source>
</evidence>
<proteinExistence type="predicted"/>
<feature type="region of interest" description="Disordered" evidence="1">
    <location>
        <begin position="145"/>
        <end position="169"/>
    </location>
</feature>
<dbReference type="EMBL" id="JBHUCM010000019">
    <property type="protein sequence ID" value="MFD1540551.1"/>
    <property type="molecule type" value="Genomic_DNA"/>
</dbReference>
<protein>
    <recommendedName>
        <fullName evidence="5">Lipoprotein</fullName>
    </recommendedName>
</protein>
<feature type="compositionally biased region" description="Low complexity" evidence="1">
    <location>
        <begin position="150"/>
        <end position="169"/>
    </location>
</feature>
<comment type="caution">
    <text evidence="3">The sequence shown here is derived from an EMBL/GenBank/DDBJ whole genome shotgun (WGS) entry which is preliminary data.</text>
</comment>
<name>A0ABW4GEG6_9ACTN</name>
<organism evidence="3 4">
    <name type="scientific">Nonomuraea guangzhouensis</name>
    <dbReference type="NCBI Taxonomy" id="1291555"/>
    <lineage>
        <taxon>Bacteria</taxon>
        <taxon>Bacillati</taxon>
        <taxon>Actinomycetota</taxon>
        <taxon>Actinomycetes</taxon>
        <taxon>Streptosporangiales</taxon>
        <taxon>Streptosporangiaceae</taxon>
        <taxon>Nonomuraea</taxon>
    </lineage>
</organism>
<evidence type="ECO:0000313" key="3">
    <source>
        <dbReference type="EMBL" id="MFD1540551.1"/>
    </source>
</evidence>
<gene>
    <name evidence="3" type="ORF">ACFSJ0_26085</name>
</gene>
<sequence>MSRSREPSSLLRNLLSGLAVVCALSAMGCGSATDAAREARGKSISPAAVASVTARPASVEQMASALHCTASITVDAADFRQGVCSTAGSQYSMLAFATGKGQRDWLEYAQMYGGSYLVGERWIIAARPKEALTAARARLGGSIQETGTWGASSTPPTGAAPPSATGSGR</sequence>